<evidence type="ECO:0000256" key="9">
    <source>
        <dbReference type="ARBA" id="ARBA00023034"/>
    </source>
</evidence>
<sequence length="432" mass="50102">MTTTTDNRELGGAKQQKAPPTTEAQQSASLGDNRGSRRSAGTVLALAAFTICYLCLSRYATTRDRIVSRTPTPRLAPPLRKLMNSSRDVGAEEPGRRKLVLLWTHMYRASNFSGCAVSACDVTSDRTRLKESDAVMFTMALYRAHKHGVPEYRRPDQRWVFVTYEAPPVVRWIYKKLDAFNGWFNWTMSYRRDSDIFFQVGNVARRRTPYDTAASIDYAARKTKLATWWMSHCPTDDRREYLVKHIKRYIPVDVFGRTDNCGQTVCHDCDWSAMLRDTYYFYFAFENSICKDYVTEKFFRSLANDVVPVVLGGAKYTDTAPPHSYIDVRDFRSVKELTNYLQLVAGNSTLYNAYFAWKRDYVIDTSAAVYQNRWCQLCEKLHAPASQPQSYDIQRWFTDDSKCLRYDETSTEEMKFIKSTLKRPYQRVRVSD</sequence>
<evidence type="ECO:0000256" key="4">
    <source>
        <dbReference type="ARBA" id="ARBA00022676"/>
    </source>
</evidence>
<comment type="similarity">
    <text evidence="3 12">Belongs to the glycosyltransferase 10 family.</text>
</comment>
<gene>
    <name evidence="17" type="primary">LOC106810288</name>
</gene>
<protein>
    <recommendedName>
        <fullName evidence="12">Fucosyltransferase</fullName>
        <ecNumber evidence="12">2.4.1.-</ecNumber>
    </recommendedName>
</protein>
<accession>A0ABM1EA50</accession>
<dbReference type="InterPro" id="IPR031481">
    <property type="entry name" value="Glyco_tran_10_N"/>
</dbReference>
<evidence type="ECO:0000259" key="15">
    <source>
        <dbReference type="Pfam" id="PF17039"/>
    </source>
</evidence>
<evidence type="ECO:0000313" key="17">
    <source>
        <dbReference type="RefSeq" id="XP_014669071.1"/>
    </source>
</evidence>
<comment type="subcellular location">
    <subcellularLocation>
        <location evidence="1 12">Golgi apparatus</location>
        <location evidence="1 12">Golgi stack membrane</location>
        <topology evidence="1 12">Single-pass type II membrane protein</topology>
    </subcellularLocation>
</comment>
<dbReference type="RefSeq" id="XP_014669071.1">
    <property type="nucleotide sequence ID" value="XM_014813585.1"/>
</dbReference>
<dbReference type="InterPro" id="IPR055270">
    <property type="entry name" value="Glyco_tran_10_C"/>
</dbReference>
<dbReference type="PANTHER" id="PTHR48438">
    <property type="entry name" value="ALPHA-(1,3)-FUCOSYLTRANSFERASE C-RELATED"/>
    <property type="match status" value="1"/>
</dbReference>
<dbReference type="Pfam" id="PF00852">
    <property type="entry name" value="Glyco_transf_10"/>
    <property type="match status" value="1"/>
</dbReference>
<evidence type="ECO:0000256" key="6">
    <source>
        <dbReference type="ARBA" id="ARBA00022692"/>
    </source>
</evidence>
<reference evidence="17" key="1">
    <citation type="submission" date="2025-08" db="UniProtKB">
        <authorList>
            <consortium name="RefSeq"/>
        </authorList>
    </citation>
    <scope>IDENTIFICATION</scope>
</reference>
<dbReference type="SUPFAM" id="SSF53756">
    <property type="entry name" value="UDP-Glycosyltransferase/glycogen phosphorylase"/>
    <property type="match status" value="1"/>
</dbReference>
<evidence type="ECO:0000256" key="13">
    <source>
        <dbReference type="SAM" id="MobiDB-lite"/>
    </source>
</evidence>
<feature type="domain" description="Fucosyltransferase C-terminal" evidence="14">
    <location>
        <begin position="220"/>
        <end position="396"/>
    </location>
</feature>
<evidence type="ECO:0000256" key="2">
    <source>
        <dbReference type="ARBA" id="ARBA00004922"/>
    </source>
</evidence>
<keyword evidence="11" id="KW-0325">Glycoprotein</keyword>
<evidence type="ECO:0000256" key="10">
    <source>
        <dbReference type="ARBA" id="ARBA00023136"/>
    </source>
</evidence>
<feature type="transmembrane region" description="Helical" evidence="12">
    <location>
        <begin position="39"/>
        <end position="56"/>
    </location>
</feature>
<keyword evidence="4 12" id="KW-0328">Glycosyltransferase</keyword>
<keyword evidence="16" id="KW-1185">Reference proteome</keyword>
<keyword evidence="6 12" id="KW-0812">Transmembrane</keyword>
<evidence type="ECO:0000256" key="5">
    <source>
        <dbReference type="ARBA" id="ARBA00022679"/>
    </source>
</evidence>
<keyword evidence="5 12" id="KW-0808">Transferase</keyword>
<dbReference type="GeneID" id="106810288"/>
<dbReference type="PANTHER" id="PTHR48438:SF1">
    <property type="entry name" value="ALPHA-(1,3)-FUCOSYLTRANSFERASE C-RELATED"/>
    <property type="match status" value="1"/>
</dbReference>
<dbReference type="Pfam" id="PF17039">
    <property type="entry name" value="Glyco_tran_10_N"/>
    <property type="match status" value="1"/>
</dbReference>
<evidence type="ECO:0000256" key="3">
    <source>
        <dbReference type="ARBA" id="ARBA00008919"/>
    </source>
</evidence>
<keyword evidence="10 12" id="KW-0472">Membrane</keyword>
<dbReference type="EC" id="2.4.1.-" evidence="12"/>
<proteinExistence type="inferred from homology"/>
<dbReference type="Proteomes" id="UP000695022">
    <property type="component" value="Unplaced"/>
</dbReference>
<keyword evidence="7" id="KW-0735">Signal-anchor</keyword>
<evidence type="ECO:0000259" key="14">
    <source>
        <dbReference type="Pfam" id="PF00852"/>
    </source>
</evidence>
<keyword evidence="8 12" id="KW-1133">Transmembrane helix</keyword>
<keyword evidence="9 12" id="KW-0333">Golgi apparatus</keyword>
<evidence type="ECO:0000256" key="8">
    <source>
        <dbReference type="ARBA" id="ARBA00022989"/>
    </source>
</evidence>
<evidence type="ECO:0000256" key="1">
    <source>
        <dbReference type="ARBA" id="ARBA00004447"/>
    </source>
</evidence>
<feature type="region of interest" description="Disordered" evidence="13">
    <location>
        <begin position="1"/>
        <end position="37"/>
    </location>
</feature>
<feature type="domain" description="Fucosyltransferase N-terminal" evidence="15">
    <location>
        <begin position="97"/>
        <end position="199"/>
    </location>
</feature>
<evidence type="ECO:0000256" key="11">
    <source>
        <dbReference type="ARBA" id="ARBA00023180"/>
    </source>
</evidence>
<dbReference type="Gene3D" id="3.40.50.11660">
    <property type="entry name" value="Glycosyl transferase family 10, C-terminal domain"/>
    <property type="match status" value="1"/>
</dbReference>
<dbReference type="InterPro" id="IPR038577">
    <property type="entry name" value="GT10-like_C_sf"/>
</dbReference>
<comment type="pathway">
    <text evidence="2">Protein modification; protein glycosylation.</text>
</comment>
<organism evidence="16 17">
    <name type="scientific">Priapulus caudatus</name>
    <name type="common">Priapulid worm</name>
    <dbReference type="NCBI Taxonomy" id="37621"/>
    <lineage>
        <taxon>Eukaryota</taxon>
        <taxon>Metazoa</taxon>
        <taxon>Ecdysozoa</taxon>
        <taxon>Scalidophora</taxon>
        <taxon>Priapulida</taxon>
        <taxon>Priapulimorpha</taxon>
        <taxon>Priapulimorphida</taxon>
        <taxon>Priapulidae</taxon>
        <taxon>Priapulus</taxon>
    </lineage>
</organism>
<evidence type="ECO:0000256" key="7">
    <source>
        <dbReference type="ARBA" id="ARBA00022968"/>
    </source>
</evidence>
<feature type="compositionally biased region" description="Polar residues" evidence="13">
    <location>
        <begin position="18"/>
        <end position="30"/>
    </location>
</feature>
<evidence type="ECO:0000313" key="16">
    <source>
        <dbReference type="Proteomes" id="UP000695022"/>
    </source>
</evidence>
<feature type="compositionally biased region" description="Basic and acidic residues" evidence="13">
    <location>
        <begin position="1"/>
        <end position="11"/>
    </location>
</feature>
<dbReference type="InterPro" id="IPR001503">
    <property type="entry name" value="Glyco_trans_10"/>
</dbReference>
<evidence type="ECO:0000256" key="12">
    <source>
        <dbReference type="RuleBase" id="RU003832"/>
    </source>
</evidence>
<name>A0ABM1EA50_PRICU</name>